<dbReference type="GO" id="GO:0005737">
    <property type="term" value="C:cytoplasm"/>
    <property type="evidence" value="ECO:0007669"/>
    <property type="project" value="TreeGrafter"/>
</dbReference>
<proteinExistence type="evidence at transcript level"/>
<evidence type="ECO:0000256" key="5">
    <source>
        <dbReference type="ARBA" id="ARBA00023235"/>
    </source>
</evidence>
<comment type="function">
    <text evidence="6">PPIases accelerate the folding of proteins. It catalyzes the cis-trans isomerization of proline imidic peptide bonds in oligopeptides. Acts on the folding of rhodopsin RH1 and RH2 (but not RH3) and is required for visual transduction.</text>
</comment>
<evidence type="ECO:0000256" key="4">
    <source>
        <dbReference type="ARBA" id="ARBA00023110"/>
    </source>
</evidence>
<dbReference type="CTD" id="33271"/>
<dbReference type="EC" id="5.2.1.8" evidence="7"/>
<dbReference type="InterPro" id="IPR029000">
    <property type="entry name" value="Cyclophilin-like_dom_sf"/>
</dbReference>
<dbReference type="EMBL" id="MN037911">
    <property type="protein sequence ID" value="QDQ16896.1"/>
    <property type="molecule type" value="mRNA"/>
</dbReference>
<evidence type="ECO:0000313" key="9">
    <source>
        <dbReference type="EMBL" id="QDQ16896.1"/>
    </source>
</evidence>
<comment type="catalytic activity">
    <reaction evidence="1 7">
        <text>[protein]-peptidylproline (omega=180) = [protein]-peptidylproline (omega=0)</text>
        <dbReference type="Rhea" id="RHEA:16237"/>
        <dbReference type="Rhea" id="RHEA-COMP:10747"/>
        <dbReference type="Rhea" id="RHEA-COMP:10748"/>
        <dbReference type="ChEBI" id="CHEBI:83833"/>
        <dbReference type="ChEBI" id="CHEBI:83834"/>
        <dbReference type="EC" id="5.2.1.8"/>
    </reaction>
</comment>
<feature type="chain" id="PRO_5022254360" description="Peptidyl-prolyl cis-trans isomerase" evidence="7">
    <location>
        <begin position="19"/>
        <end position="231"/>
    </location>
</feature>
<evidence type="ECO:0000256" key="6">
    <source>
        <dbReference type="ARBA" id="ARBA00056644"/>
    </source>
</evidence>
<evidence type="ECO:0000256" key="1">
    <source>
        <dbReference type="ARBA" id="ARBA00000971"/>
    </source>
</evidence>
<organism evidence="9">
    <name type="scientific">Danaus plexippus</name>
    <name type="common">Monarch butterfly</name>
    <dbReference type="NCBI Taxonomy" id="13037"/>
    <lineage>
        <taxon>Eukaryota</taxon>
        <taxon>Metazoa</taxon>
        <taxon>Ecdysozoa</taxon>
        <taxon>Arthropoda</taxon>
        <taxon>Hexapoda</taxon>
        <taxon>Insecta</taxon>
        <taxon>Pterygota</taxon>
        <taxon>Neoptera</taxon>
        <taxon>Endopterygota</taxon>
        <taxon>Lepidoptera</taxon>
        <taxon>Glossata</taxon>
        <taxon>Ditrysia</taxon>
        <taxon>Papilionoidea</taxon>
        <taxon>Nymphalidae</taxon>
        <taxon>Danainae</taxon>
        <taxon>Danaini</taxon>
        <taxon>Danaina</taxon>
        <taxon>Danaus</taxon>
        <taxon>Danaus</taxon>
    </lineage>
</organism>
<dbReference type="RefSeq" id="XP_032529899.1">
    <property type="nucleotide sequence ID" value="XM_032674008.2"/>
</dbReference>
<dbReference type="PROSITE" id="PS50072">
    <property type="entry name" value="CSA_PPIASE_2"/>
    <property type="match status" value="1"/>
</dbReference>
<dbReference type="GO" id="GO:0016018">
    <property type="term" value="F:cyclosporin A binding"/>
    <property type="evidence" value="ECO:0007669"/>
    <property type="project" value="TreeGrafter"/>
</dbReference>
<dbReference type="GO" id="GO:0003755">
    <property type="term" value="F:peptidyl-prolyl cis-trans isomerase activity"/>
    <property type="evidence" value="ECO:0007669"/>
    <property type="project" value="UniProtKB-UniRule"/>
</dbReference>
<dbReference type="FunFam" id="2.40.100.10:FF:000019">
    <property type="entry name" value="Peptidyl-prolyl cis-trans isomerase"/>
    <property type="match status" value="1"/>
</dbReference>
<dbReference type="GO" id="GO:0006457">
    <property type="term" value="P:protein folding"/>
    <property type="evidence" value="ECO:0007669"/>
    <property type="project" value="TreeGrafter"/>
</dbReference>
<accession>A0A516RMK4</accession>
<dbReference type="Gene3D" id="2.40.100.10">
    <property type="entry name" value="Cyclophilin-like"/>
    <property type="match status" value="1"/>
</dbReference>
<reference evidence="9" key="2">
    <citation type="submission" date="2019-06" db="EMBL/GenBank/DDBJ databases">
        <authorList>
            <person name="Macias Munoz A."/>
            <person name="Rangel Olguin A.G."/>
            <person name="Briscoe A.D."/>
        </authorList>
    </citation>
    <scope>NUCLEOTIDE SEQUENCE</scope>
</reference>
<dbReference type="InterPro" id="IPR002130">
    <property type="entry name" value="Cyclophilin-type_PPIase_dom"/>
</dbReference>
<protein>
    <recommendedName>
        <fullName evidence="7">Peptidyl-prolyl cis-trans isomerase</fullName>
        <shortName evidence="7">PPIase</shortName>
        <ecNumber evidence="7">5.2.1.8</ecNumber>
    </recommendedName>
</protein>
<dbReference type="SUPFAM" id="SSF50891">
    <property type="entry name" value="Cyclophilin-like"/>
    <property type="match status" value="1"/>
</dbReference>
<feature type="signal peptide" evidence="7">
    <location>
        <begin position="1"/>
        <end position="18"/>
    </location>
</feature>
<keyword evidence="4 7" id="KW-0697">Rotamase</keyword>
<dbReference type="PANTHER" id="PTHR11071">
    <property type="entry name" value="PEPTIDYL-PROLYL CIS-TRANS ISOMERASE"/>
    <property type="match status" value="1"/>
</dbReference>
<dbReference type="AlphaFoldDB" id="A0A516RMK4"/>
<evidence type="ECO:0000256" key="7">
    <source>
        <dbReference type="RuleBase" id="RU363019"/>
    </source>
</evidence>
<sequence>MHLVHVSILLLLFPVIHARQFRVTDQVYLDIIRDDKPVGRIVIGLFGDLAPKAVMNFKVLATKGIKGRSYKGTSFNRIIKRFMIQGGDVVSDDGTGSISIYGKTFKDENLETQHTDAGFVSMANKGKDTNGCQFIITTKPTPWLDNLHTVVGKVVEGQKIVHMLEQTPTDINDRPTVRVYIVDCGLLSTEPFYVSDEPYDLWGWIKVSAAPLSMSFSILAFFHWMIKKMEI</sequence>
<reference evidence="9" key="1">
    <citation type="journal article" date="2019" name="Genome Biol. Evol.">
        <title>Evolution of Phototransduction Genes in Lepidoptera.</title>
        <authorList>
            <person name="Macias-Munoz A."/>
            <person name="Rangel Olguin A."/>
            <person name="Briscoe A."/>
        </authorList>
    </citation>
    <scope>NUCLEOTIDE SEQUENCE</scope>
</reference>
<keyword evidence="3 7" id="KW-0732">Signal</keyword>
<keyword evidence="5 7" id="KW-0413">Isomerase</keyword>
<evidence type="ECO:0000256" key="2">
    <source>
        <dbReference type="ARBA" id="ARBA00007365"/>
    </source>
</evidence>
<name>A0A516RMK4_DANPL</name>
<comment type="similarity">
    <text evidence="2 7">Belongs to the cyclophilin-type PPIase family.</text>
</comment>
<dbReference type="GeneID" id="116779625"/>
<dbReference type="PRINTS" id="PR00153">
    <property type="entry name" value="CSAPPISMRASE"/>
</dbReference>
<evidence type="ECO:0000259" key="8">
    <source>
        <dbReference type="PROSITE" id="PS50072"/>
    </source>
</evidence>
<feature type="domain" description="PPIase cyclophilin-type" evidence="8">
    <location>
        <begin position="28"/>
        <end position="186"/>
    </location>
</feature>
<evidence type="ECO:0000256" key="3">
    <source>
        <dbReference type="ARBA" id="ARBA00022729"/>
    </source>
</evidence>
<dbReference type="PANTHER" id="PTHR11071:SF478">
    <property type="entry name" value="PEPTIDYL-PROLYL CIS-TRANS ISOMERASE, RHODOPSIN-SPECIFIC ISOZYME"/>
    <property type="match status" value="1"/>
</dbReference>
<dbReference type="Pfam" id="PF00160">
    <property type="entry name" value="Pro_isomerase"/>
    <property type="match status" value="1"/>
</dbReference>